<feature type="compositionally biased region" description="Low complexity" evidence="1">
    <location>
        <begin position="503"/>
        <end position="541"/>
    </location>
</feature>
<feature type="compositionally biased region" description="Low complexity" evidence="1">
    <location>
        <begin position="464"/>
        <end position="495"/>
    </location>
</feature>
<feature type="region of interest" description="Disordered" evidence="1">
    <location>
        <begin position="1"/>
        <end position="102"/>
    </location>
</feature>
<feature type="compositionally biased region" description="Low complexity" evidence="1">
    <location>
        <begin position="430"/>
        <end position="456"/>
    </location>
</feature>
<evidence type="ECO:0000313" key="2">
    <source>
        <dbReference type="EMBL" id="AEE47018.1"/>
    </source>
</evidence>
<dbReference type="PANTHER" id="PTHR35788:SF1">
    <property type="entry name" value="EXPORTED PROTEIN"/>
    <property type="match status" value="1"/>
</dbReference>
<sequence length="1399" mass="134999">MSDRTDRDTTDRPDAAADETRAVPVVDPAGADTPSDETGTDGADQAPDDATEPGTADPVPGSTGVGEDADAVPATTAEAAGAGTDGDAPADETTAEDAAAGAAIGDDAAAHAVTTADVTTADVTTADVTTADATAADATAADSDTADATAADLGAADATAANVSAADSDTADATAADAAAADTAVADAAGTDAVDATAADVTADDRTAADVPADGAPARDVTADDAPIGAATVDDSSRGDAATDAPTVEDSGADPAADAGAEGRGELAEPHAGSPVDASAAAVTGATASTEDDAVVAEHATTPAEDRSTGAGVPGAADTGSVTPGDAAATPPTARESATPTATATEPTTDATPASASGDRPAGRDLGAERAPDAAATSESSRADDAGAGTSPADAEAPVWPVWGGATSAAPVRTSPPVPTGEATGTPVVASSTPEAGTSAASAARTTETSAPAGPATEPPATPSTPAASAAGPEQTSAAPGTAAPAQALAGAGHPAAEDRSSAATRPTSAEPAPEAPAAPRAAAAAGAPAVPSANAPAGTPAAPPATTPAGAPPALPATAPAAAAPSPATASPTPASSTTQPPAQQAGPPRSAPAQPTASAAGGPASPAAPQPPARTATPTSAGPTGAGAPGPSGAGAPGPTGAGSTGAGAPGPSGASAPGAGHPAAAGAAPGGAAGAVPPTGPAPVRPAGATYPGAAATAAAAAAAGTSSAAVASSAAGASSAATTTPPTRPVTPPTAPAGSGGAVPNPAARPAAGQAPAAPPTSGPRPPAAPPEPARAAGTAAAPAAAGPFSPVGGSRPDPLTPRIASGPVPPQPAEEREPSPLDVFEPEERRRPWLKPLLVVAIVLVVLVGGYVGASYALGDRVPNGATVAGVDIGGLTSQDAVARLEESLADASTEPIPVEAQDVQATIDPAAAGLTFDPQATVDGLTGVRLAEPARLWRHVVGAGETTPVTSVDDAALESAVEGLGSSLVLAPVDGTVVFADGEAHATQAVDGWELDSEGALDVVRRDWLAGERPLELPTTTVEPDITQAETDAALADVATPLASAPVTVAVADRQATLEPDVLTANASLVPTDGDLVLQLNGEALVESVLGQLPDLLTTSEDAHFDLSSGTPVIVPGTPGTTLDPAALATAVAGAAVAPDRTARVELVQSDPSESTAELEALGVKEIVSEFSTPLTAEPRRTRNITNGAANISGTLVRPGETFSLTEALGPVDAAHGYVQAGAIVSGEHVDAWGGGLSQISTTTYNAAHFAGFEDVEHKPHSEWFARYPEGREATIFTGTLDMRWKNNTPYGALVQAWVDGGRVYVRIWGTKYWTVESTTSPRSGVVSPTTVYSQSPTCEPQSAGNPGFSVTVTRKLYLDGELKDTDTNSWRYKPQNKVVCGTAPTPGAAPTP</sequence>
<dbReference type="eggNOG" id="COG2720">
    <property type="taxonomic scope" value="Bacteria"/>
</dbReference>
<feature type="compositionally biased region" description="Low complexity" evidence="1">
    <location>
        <begin position="688"/>
        <end position="729"/>
    </location>
</feature>
<dbReference type="InterPro" id="IPR007391">
    <property type="entry name" value="Vancomycin_resist_VanW"/>
</dbReference>
<reference evidence="2 3" key="1">
    <citation type="submission" date="2011-04" db="EMBL/GenBank/DDBJ databases">
        <title>Complete sequence of Cellulomonas fimi ATCC 484.</title>
        <authorList>
            <consortium name="US DOE Joint Genome Institute"/>
            <person name="Lucas S."/>
            <person name="Han J."/>
            <person name="Lapidus A."/>
            <person name="Cheng J.-F."/>
            <person name="Goodwin L."/>
            <person name="Pitluck S."/>
            <person name="Peters L."/>
            <person name="Chertkov O."/>
            <person name="Detter J.C."/>
            <person name="Han C."/>
            <person name="Tapia R."/>
            <person name="Land M."/>
            <person name="Hauser L."/>
            <person name="Kyrpides N."/>
            <person name="Ivanova N."/>
            <person name="Ovchinnikova G."/>
            <person name="Pagani I."/>
            <person name="Mead D."/>
            <person name="Brumm P."/>
            <person name="Woyke T."/>
        </authorList>
    </citation>
    <scope>NUCLEOTIDE SEQUENCE [LARGE SCALE GENOMIC DNA]</scope>
    <source>
        <strain evidence="3">ATCC 484 / DSM 20113 / JCM 1341 / NBRC 15513 / NCIMB 8980 / NCTC 7547</strain>
    </source>
</reference>
<name>F4H8L0_CELFA</name>
<feature type="region of interest" description="Disordered" evidence="1">
    <location>
        <begin position="159"/>
        <end position="828"/>
    </location>
</feature>
<dbReference type="Proteomes" id="UP000008460">
    <property type="component" value="Chromosome"/>
</dbReference>
<dbReference type="InterPro" id="IPR052913">
    <property type="entry name" value="Glycopeptide_resist_protein"/>
</dbReference>
<dbReference type="STRING" id="590998.Celf_2896"/>
<feature type="compositionally biased region" description="Pro residues" evidence="1">
    <location>
        <begin position="761"/>
        <end position="777"/>
    </location>
</feature>
<gene>
    <name evidence="2" type="ordered locus">Celf_2896</name>
</gene>
<feature type="compositionally biased region" description="Pro residues" evidence="1">
    <location>
        <begin position="542"/>
        <end position="556"/>
    </location>
</feature>
<feature type="compositionally biased region" description="Basic and acidic residues" evidence="1">
    <location>
        <begin position="1"/>
        <end position="21"/>
    </location>
</feature>
<feature type="compositionally biased region" description="Low complexity" evidence="1">
    <location>
        <begin position="278"/>
        <end position="289"/>
    </location>
</feature>
<proteinExistence type="predicted"/>
<evidence type="ECO:0000313" key="3">
    <source>
        <dbReference type="Proteomes" id="UP000008460"/>
    </source>
</evidence>
<feature type="compositionally biased region" description="Low complexity" evidence="1">
    <location>
        <begin position="748"/>
        <end position="760"/>
    </location>
</feature>
<organism evidence="2 3">
    <name type="scientific">Cellulomonas fimi (strain ATCC 484 / DSM 20113 / JCM 1341 / CCUG 24087 / LMG 16345 / NBRC 15513 / NCIMB 8980 / NCTC 7547 / NRS-133)</name>
    <dbReference type="NCBI Taxonomy" id="590998"/>
    <lineage>
        <taxon>Bacteria</taxon>
        <taxon>Bacillati</taxon>
        <taxon>Actinomycetota</taxon>
        <taxon>Actinomycetes</taxon>
        <taxon>Micrococcales</taxon>
        <taxon>Cellulomonadaceae</taxon>
        <taxon>Cellulomonas</taxon>
    </lineage>
</organism>
<protein>
    <submittedName>
        <fullName evidence="2">VanW family protein</fullName>
    </submittedName>
</protein>
<feature type="compositionally biased region" description="Low complexity" evidence="1">
    <location>
        <begin position="249"/>
        <end position="260"/>
    </location>
</feature>
<keyword evidence="3" id="KW-1185">Reference proteome</keyword>
<feature type="compositionally biased region" description="Pro residues" evidence="1">
    <location>
        <begin position="730"/>
        <end position="739"/>
    </location>
</feature>
<dbReference type="PANTHER" id="PTHR35788">
    <property type="entry name" value="EXPORTED PROTEIN-RELATED"/>
    <property type="match status" value="1"/>
</dbReference>
<feature type="compositionally biased region" description="Low complexity" evidence="1">
    <location>
        <begin position="557"/>
        <end position="607"/>
    </location>
</feature>
<feature type="compositionally biased region" description="Basic and acidic residues" evidence="1">
    <location>
        <begin position="361"/>
        <end position="372"/>
    </location>
</feature>
<feature type="compositionally biased region" description="Low complexity" evidence="1">
    <location>
        <begin position="71"/>
        <end position="87"/>
    </location>
</feature>
<dbReference type="RefSeq" id="WP_013772044.1">
    <property type="nucleotide sequence ID" value="NC_015514.1"/>
</dbReference>
<feature type="compositionally biased region" description="Gly residues" evidence="1">
    <location>
        <begin position="626"/>
        <end position="653"/>
    </location>
</feature>
<accession>F4H8L0</accession>
<feature type="compositionally biased region" description="Low complexity" evidence="1">
    <location>
        <begin position="778"/>
        <end position="792"/>
    </location>
</feature>
<dbReference type="KEGG" id="cfi:Celf_2896"/>
<feature type="compositionally biased region" description="Low complexity" evidence="1">
    <location>
        <begin position="615"/>
        <end position="625"/>
    </location>
</feature>
<dbReference type="HOGENOM" id="CLU_254396_0_0_11"/>
<feature type="compositionally biased region" description="Low complexity" evidence="1">
    <location>
        <begin position="159"/>
        <end position="201"/>
    </location>
</feature>
<feature type="compositionally biased region" description="Low complexity" evidence="1">
    <location>
        <begin position="654"/>
        <end position="670"/>
    </location>
</feature>
<dbReference type="Pfam" id="PF04294">
    <property type="entry name" value="VanW"/>
    <property type="match status" value="1"/>
</dbReference>
<feature type="compositionally biased region" description="Low complexity" evidence="1">
    <location>
        <begin position="327"/>
        <end position="356"/>
    </location>
</feature>
<evidence type="ECO:0000256" key="1">
    <source>
        <dbReference type="SAM" id="MobiDB-lite"/>
    </source>
</evidence>
<dbReference type="EMBL" id="CP002666">
    <property type="protein sequence ID" value="AEE47018.1"/>
    <property type="molecule type" value="Genomic_DNA"/>
</dbReference>